<evidence type="ECO:0000256" key="1">
    <source>
        <dbReference type="SAM" id="MobiDB-lite"/>
    </source>
</evidence>
<feature type="region of interest" description="Disordered" evidence="1">
    <location>
        <begin position="218"/>
        <end position="238"/>
    </location>
</feature>
<feature type="transmembrane region" description="Helical" evidence="2">
    <location>
        <begin position="285"/>
        <end position="305"/>
    </location>
</feature>
<sequence length="527" mass="58840">MSGYDAGWESSGAFPSREKGRPIIAKKNIEGSCTSSSEGDNVFVDDGFEGHFDTLATVNEGYRETLSNSHDALMVLSHSSSETPAMSNKTTTVVRNALKKNKEQQKYGSDNGVEQIYPHNMFRSLSKGKGKQREKEVKAVQQYKDQEFPTGSPTKPTKTKAKPEKEHADHHQPKSSPPIPPLLISSIEDEMSSIVPDDTHREHHQYVYNYMAEEASVQPPMSVMSTRSRRHGGGSKQHMVRHTLTTTQKASANPTNMLNNIFISIEEERHLHRLTAQHFRAIHNWLLFLPSILFALVAGLVVLIFEANINSSEEVRVYSSIGVGVLSMLSVFWQALCKQLDLGVKSSLHDACSVALKRLSEDILLTTSAAETIPAEYVTLIGEKYGQAADSCPLIIPYKLEAAASHLSDRMILMLRPPPMGQSAQPKKHHLKQMDLLRLYATIYDELTAEVIHFFAFPFVIPDPRNVSKAALRNFKCVITTGTDVDRSRWHWKSSCPCFGTAEEERNLFDVLPTVGGERILCSQQSF</sequence>
<name>A0A7S4AMV4_9STRA</name>
<organism evidence="3">
    <name type="scientific">Pseudo-nitzschia australis</name>
    <dbReference type="NCBI Taxonomy" id="44445"/>
    <lineage>
        <taxon>Eukaryota</taxon>
        <taxon>Sar</taxon>
        <taxon>Stramenopiles</taxon>
        <taxon>Ochrophyta</taxon>
        <taxon>Bacillariophyta</taxon>
        <taxon>Bacillariophyceae</taxon>
        <taxon>Bacillariophycidae</taxon>
        <taxon>Bacillariales</taxon>
        <taxon>Bacillariaceae</taxon>
        <taxon>Pseudo-nitzschia</taxon>
    </lineage>
</organism>
<keyword evidence="2" id="KW-0812">Transmembrane</keyword>
<feature type="compositionally biased region" description="Basic residues" evidence="1">
    <location>
        <begin position="227"/>
        <end position="238"/>
    </location>
</feature>
<protein>
    <submittedName>
        <fullName evidence="3">Uncharacterized protein</fullName>
    </submittedName>
</protein>
<dbReference type="EMBL" id="HBIX01019188">
    <property type="protein sequence ID" value="CAE0720892.1"/>
    <property type="molecule type" value="Transcribed_RNA"/>
</dbReference>
<keyword evidence="2" id="KW-1133">Transmembrane helix</keyword>
<proteinExistence type="predicted"/>
<reference evidence="3" key="1">
    <citation type="submission" date="2021-01" db="EMBL/GenBank/DDBJ databases">
        <authorList>
            <person name="Corre E."/>
            <person name="Pelletier E."/>
            <person name="Niang G."/>
            <person name="Scheremetjew M."/>
            <person name="Finn R."/>
            <person name="Kale V."/>
            <person name="Holt S."/>
            <person name="Cochrane G."/>
            <person name="Meng A."/>
            <person name="Brown T."/>
            <person name="Cohen L."/>
        </authorList>
    </citation>
    <scope>NUCLEOTIDE SEQUENCE</scope>
    <source>
        <strain evidence="3">10249 10 AB</strain>
    </source>
</reference>
<feature type="compositionally biased region" description="Basic and acidic residues" evidence="1">
    <location>
        <begin position="161"/>
        <end position="172"/>
    </location>
</feature>
<feature type="region of interest" description="Disordered" evidence="1">
    <location>
        <begin position="123"/>
        <end position="183"/>
    </location>
</feature>
<gene>
    <name evidence="3" type="ORF">PAUS00366_LOCUS13646</name>
</gene>
<feature type="transmembrane region" description="Helical" evidence="2">
    <location>
        <begin position="317"/>
        <end position="336"/>
    </location>
</feature>
<accession>A0A7S4AMV4</accession>
<evidence type="ECO:0000313" key="3">
    <source>
        <dbReference type="EMBL" id="CAE0720892.1"/>
    </source>
</evidence>
<keyword evidence="2" id="KW-0472">Membrane</keyword>
<feature type="region of interest" description="Disordered" evidence="1">
    <location>
        <begin position="1"/>
        <end position="22"/>
    </location>
</feature>
<dbReference type="AlphaFoldDB" id="A0A7S4AMV4"/>
<evidence type="ECO:0000256" key="2">
    <source>
        <dbReference type="SAM" id="Phobius"/>
    </source>
</evidence>